<reference evidence="1" key="1">
    <citation type="journal article" date="2015" name="Nature">
        <title>Complex archaea that bridge the gap between prokaryotes and eukaryotes.</title>
        <authorList>
            <person name="Spang A."/>
            <person name="Saw J.H."/>
            <person name="Jorgensen S.L."/>
            <person name="Zaremba-Niedzwiedzka K."/>
            <person name="Martijn J."/>
            <person name="Lind A.E."/>
            <person name="van Eijk R."/>
            <person name="Schleper C."/>
            <person name="Guy L."/>
            <person name="Ettema T.J."/>
        </authorList>
    </citation>
    <scope>NUCLEOTIDE SEQUENCE</scope>
</reference>
<dbReference type="AlphaFoldDB" id="A0A0F9U393"/>
<evidence type="ECO:0000313" key="1">
    <source>
        <dbReference type="EMBL" id="KKN81767.1"/>
    </source>
</evidence>
<sequence>MDTQKQRVLIIGGEQALTSKRLAGIVEELRKQYPDLEVITDTDDIAEAVKPPDITLEEITKETNLPISAADMDELPLEDDALANEDEILRMMEK</sequence>
<proteinExistence type="predicted"/>
<comment type="caution">
    <text evidence="1">The sequence shown here is derived from an EMBL/GenBank/DDBJ whole genome shotgun (WGS) entry which is preliminary data.</text>
</comment>
<name>A0A0F9U393_9ZZZZ</name>
<accession>A0A0F9U393</accession>
<organism evidence="1">
    <name type="scientific">marine sediment metagenome</name>
    <dbReference type="NCBI Taxonomy" id="412755"/>
    <lineage>
        <taxon>unclassified sequences</taxon>
        <taxon>metagenomes</taxon>
        <taxon>ecological metagenomes</taxon>
    </lineage>
</organism>
<protein>
    <submittedName>
        <fullName evidence="1">Uncharacterized protein</fullName>
    </submittedName>
</protein>
<gene>
    <name evidence="1" type="ORF">LCGC14_0316790</name>
</gene>
<dbReference type="EMBL" id="LAZR01000211">
    <property type="protein sequence ID" value="KKN81767.1"/>
    <property type="molecule type" value="Genomic_DNA"/>
</dbReference>